<dbReference type="SUPFAM" id="SSF57933">
    <property type="entry name" value="TAZ domain"/>
    <property type="match status" value="1"/>
</dbReference>
<proteinExistence type="predicted"/>
<dbReference type="InterPro" id="IPR011333">
    <property type="entry name" value="SKP1/BTB/POZ_sf"/>
</dbReference>
<dbReference type="GO" id="GO:0008270">
    <property type="term" value="F:zinc ion binding"/>
    <property type="evidence" value="ECO:0007669"/>
    <property type="project" value="UniProtKB-KW"/>
</dbReference>
<sequence>MVASSVDGGNRFLRLCLEVGNDCGVPPTDVQIVTSDGQSIPAHSGILALASPVLERTIDRARRVSRSGRTIHILGAPHDAVFAFVQFLYSSRGSMSSRDAADAMQQHGMALLALSHAYRVSWLKRRCEASVAKWVSAAKAVDALKLAQLCDAPVLRQRCMRVVAKDFSAVQESEGWRFAQKHDPAMELEILQFLHDAEQRKKRWRRERTDQEMYRQLSEAMDSLQHICTEGCTDVGPHDRRRPASNPCTSFSTCAGLQLLLRHFVACPRKLKCTQCKRMWQLFRLHSSLCHHHPAGSCKVPLCKQFKKKMEEEKGDKTWQLLVKKVATARVMSSLDKREVPQMVHTSWADPEDISVVPCQKENSAPTIGDVNDPFWSLKNGEKVVWDAAEDTIYQCKSASPQEDRGGPSNRRVLRQYIE</sequence>
<dbReference type="Pfam" id="PF00651">
    <property type="entry name" value="BTB"/>
    <property type="match status" value="1"/>
</dbReference>
<dbReference type="GO" id="GO:0005634">
    <property type="term" value="C:nucleus"/>
    <property type="evidence" value="ECO:0007669"/>
    <property type="project" value="TreeGrafter"/>
</dbReference>
<dbReference type="FunFam" id="1.20.1020.10:FF:000004">
    <property type="entry name" value="BTB/POZ and TAZ domain-containing protein 2"/>
    <property type="match status" value="1"/>
</dbReference>
<dbReference type="GO" id="GO:0005516">
    <property type="term" value="F:calmodulin binding"/>
    <property type="evidence" value="ECO:0007669"/>
    <property type="project" value="UniProtKB-ARBA"/>
</dbReference>
<dbReference type="Gene3D" id="1.25.40.420">
    <property type="match status" value="1"/>
</dbReference>
<dbReference type="Gene3D" id="1.20.1020.10">
    <property type="entry name" value="TAZ domain"/>
    <property type="match status" value="1"/>
</dbReference>
<dbReference type="SMART" id="SM00225">
    <property type="entry name" value="BTB"/>
    <property type="match status" value="1"/>
</dbReference>
<dbReference type="GO" id="GO:0042542">
    <property type="term" value="P:response to hydrogen peroxide"/>
    <property type="evidence" value="ECO:0007669"/>
    <property type="project" value="UniProtKB-ARBA"/>
</dbReference>
<keyword evidence="2" id="KW-0479">Metal-binding</keyword>
<gene>
    <name evidence="7" type="ORF">Cni_G20070</name>
</gene>
<organism evidence="7 8">
    <name type="scientific">Canna indica</name>
    <name type="common">Indian-shot</name>
    <dbReference type="NCBI Taxonomy" id="4628"/>
    <lineage>
        <taxon>Eukaryota</taxon>
        <taxon>Viridiplantae</taxon>
        <taxon>Streptophyta</taxon>
        <taxon>Embryophyta</taxon>
        <taxon>Tracheophyta</taxon>
        <taxon>Spermatophyta</taxon>
        <taxon>Magnoliopsida</taxon>
        <taxon>Liliopsida</taxon>
        <taxon>Zingiberales</taxon>
        <taxon>Cannaceae</taxon>
        <taxon>Canna</taxon>
    </lineage>
</organism>
<dbReference type="SMART" id="SM00551">
    <property type="entry name" value="ZnF_TAZ"/>
    <property type="match status" value="1"/>
</dbReference>
<dbReference type="AlphaFoldDB" id="A0AAQ3QJ67"/>
<name>A0AAQ3QJ67_9LILI</name>
<keyword evidence="8" id="KW-1185">Reference proteome</keyword>
<evidence type="ECO:0000313" key="7">
    <source>
        <dbReference type="EMBL" id="WOL11308.1"/>
    </source>
</evidence>
<dbReference type="SUPFAM" id="SSF54695">
    <property type="entry name" value="POZ domain"/>
    <property type="match status" value="1"/>
</dbReference>
<dbReference type="InterPro" id="IPR035898">
    <property type="entry name" value="TAZ_dom_sf"/>
</dbReference>
<evidence type="ECO:0000256" key="1">
    <source>
        <dbReference type="ARBA" id="ARBA00004906"/>
    </source>
</evidence>
<dbReference type="InterPro" id="IPR000210">
    <property type="entry name" value="BTB/POZ_dom"/>
</dbReference>
<reference evidence="7 8" key="1">
    <citation type="submission" date="2023-10" db="EMBL/GenBank/DDBJ databases">
        <title>Chromosome-scale genome assembly provides insights into flower coloration mechanisms of Canna indica.</title>
        <authorList>
            <person name="Li C."/>
        </authorList>
    </citation>
    <scope>NUCLEOTIDE SEQUENCE [LARGE SCALE GENOMIC DNA]</scope>
    <source>
        <tissue evidence="7">Flower</tissue>
    </source>
</reference>
<evidence type="ECO:0000259" key="6">
    <source>
        <dbReference type="PROSITE" id="PS50097"/>
    </source>
</evidence>
<dbReference type="EMBL" id="CP136895">
    <property type="protein sequence ID" value="WOL11308.1"/>
    <property type="molecule type" value="Genomic_DNA"/>
</dbReference>
<dbReference type="PANTHER" id="PTHR46287">
    <property type="entry name" value="BTB/POZ AND TAZ DOMAIN-CONTAINING PROTEIN 3-RELATED"/>
    <property type="match status" value="1"/>
</dbReference>
<keyword evidence="4" id="KW-0833">Ubl conjugation pathway</keyword>
<dbReference type="InterPro" id="IPR000197">
    <property type="entry name" value="Znf_TAZ"/>
</dbReference>
<protein>
    <submittedName>
        <fullName evidence="7">BTB/POZ and TAZ domain-containing protein 2 isoform X1</fullName>
    </submittedName>
</protein>
<evidence type="ECO:0000256" key="4">
    <source>
        <dbReference type="ARBA" id="ARBA00022786"/>
    </source>
</evidence>
<dbReference type="InterPro" id="IPR044513">
    <property type="entry name" value="BT1/2/3/4/5"/>
</dbReference>
<evidence type="ECO:0000256" key="2">
    <source>
        <dbReference type="ARBA" id="ARBA00022723"/>
    </source>
</evidence>
<dbReference type="GO" id="GO:0006355">
    <property type="term" value="P:regulation of DNA-templated transcription"/>
    <property type="evidence" value="ECO:0007669"/>
    <property type="project" value="UniProtKB-ARBA"/>
</dbReference>
<dbReference type="GO" id="GO:0009725">
    <property type="term" value="P:response to hormone"/>
    <property type="evidence" value="ECO:0007669"/>
    <property type="project" value="UniProtKB-ARBA"/>
</dbReference>
<evidence type="ECO:0000256" key="5">
    <source>
        <dbReference type="ARBA" id="ARBA00022833"/>
    </source>
</evidence>
<dbReference type="FunFam" id="1.25.40.420:FF:000012">
    <property type="entry name" value="BTB/POZ and TAZ domain-containing protein 2"/>
    <property type="match status" value="1"/>
</dbReference>
<dbReference type="Gene3D" id="3.30.710.10">
    <property type="entry name" value="Potassium Channel Kv1.1, Chain A"/>
    <property type="match status" value="1"/>
</dbReference>
<dbReference type="Pfam" id="PF02135">
    <property type="entry name" value="zf-TAZ"/>
    <property type="match status" value="1"/>
</dbReference>
<dbReference type="PANTHER" id="PTHR46287:SF5">
    <property type="entry name" value="OS02G0596700 PROTEIN"/>
    <property type="match status" value="1"/>
</dbReference>
<evidence type="ECO:0000313" key="8">
    <source>
        <dbReference type="Proteomes" id="UP001327560"/>
    </source>
</evidence>
<keyword evidence="5" id="KW-0862">Zinc</keyword>
<dbReference type="PROSITE" id="PS50097">
    <property type="entry name" value="BTB"/>
    <property type="match status" value="1"/>
</dbReference>
<evidence type="ECO:0000256" key="3">
    <source>
        <dbReference type="ARBA" id="ARBA00022771"/>
    </source>
</evidence>
<dbReference type="Proteomes" id="UP001327560">
    <property type="component" value="Chromosome 6"/>
</dbReference>
<comment type="pathway">
    <text evidence="1">Protein modification; protein ubiquitination.</text>
</comment>
<dbReference type="GO" id="GO:0009751">
    <property type="term" value="P:response to salicylic acid"/>
    <property type="evidence" value="ECO:0007669"/>
    <property type="project" value="UniProtKB-ARBA"/>
</dbReference>
<keyword evidence="3" id="KW-0863">Zinc-finger</keyword>
<accession>A0AAQ3QJ67</accession>
<feature type="domain" description="BTB" evidence="6">
    <location>
        <begin position="28"/>
        <end position="97"/>
    </location>
</feature>